<dbReference type="EMBL" id="CM056811">
    <property type="protein sequence ID" value="KAJ8634526.1"/>
    <property type="molecule type" value="Genomic_DNA"/>
</dbReference>
<organism evidence="1 2">
    <name type="scientific">Persea americana</name>
    <name type="common">Avocado</name>
    <dbReference type="NCBI Taxonomy" id="3435"/>
    <lineage>
        <taxon>Eukaryota</taxon>
        <taxon>Viridiplantae</taxon>
        <taxon>Streptophyta</taxon>
        <taxon>Embryophyta</taxon>
        <taxon>Tracheophyta</taxon>
        <taxon>Spermatophyta</taxon>
        <taxon>Magnoliopsida</taxon>
        <taxon>Magnoliidae</taxon>
        <taxon>Laurales</taxon>
        <taxon>Lauraceae</taxon>
        <taxon>Persea</taxon>
    </lineage>
</organism>
<evidence type="ECO:0000313" key="1">
    <source>
        <dbReference type="EMBL" id="KAJ8634526.1"/>
    </source>
</evidence>
<keyword evidence="2" id="KW-1185">Reference proteome</keyword>
<name>A0ACC2LM41_PERAE</name>
<evidence type="ECO:0000313" key="2">
    <source>
        <dbReference type="Proteomes" id="UP001234297"/>
    </source>
</evidence>
<comment type="caution">
    <text evidence="1">The sequence shown here is derived from an EMBL/GenBank/DDBJ whole genome shotgun (WGS) entry which is preliminary data.</text>
</comment>
<dbReference type="Proteomes" id="UP001234297">
    <property type="component" value="Chromosome 3"/>
</dbReference>
<reference evidence="1 2" key="1">
    <citation type="journal article" date="2022" name="Hortic Res">
        <title>A haplotype resolved chromosomal level avocado genome allows analysis of novel avocado genes.</title>
        <authorList>
            <person name="Nath O."/>
            <person name="Fletcher S.J."/>
            <person name="Hayward A."/>
            <person name="Shaw L.M."/>
            <person name="Masouleh A.K."/>
            <person name="Furtado A."/>
            <person name="Henry R.J."/>
            <person name="Mitter N."/>
        </authorList>
    </citation>
    <scope>NUCLEOTIDE SEQUENCE [LARGE SCALE GENOMIC DNA]</scope>
    <source>
        <strain evidence="2">cv. Hass</strain>
    </source>
</reference>
<gene>
    <name evidence="1" type="ORF">MRB53_008793</name>
</gene>
<protein>
    <submittedName>
        <fullName evidence="1">Uncharacterized protein</fullName>
    </submittedName>
</protein>
<sequence>MGKRPRKKIMKKRSKLSNLLKVELVVLASHLQVKQQLKTLPQLHSIHQVMLKGGYEENQLGWETIAGGRVLIVSLYVDDLIFTGNDEKMFEEFKGSMKREFDMSDIGRMKYFLGVEVVQSSDRIFISQKKYANEVLERTSTNRWRYLHMSYYLKRPTRLALLLIAFVTVTIIIWDRQTLTSEHEVVVSKLKEELIRLQDQLQDVKKNLGDGGEIKPTKKNQDEDPIDIERRQKVKEAMLHAWTSYEKYAWGQDELQPQSKNGVNSFGGLGATLIDSLDTLYIMDLKEEFQKAREWVAKSLDFNKNYDASVFETTIRVVGGLLSAYDLSGDTMFLEKAKDIGDRLLPAWDTPSGIPYNRINLALGNAHNQGWTGGDSILADSGTEQLEFIALSQRTGDPKYQQKVENVITQLRKTFPADGLLPIYINPHTGSSSYSTITFGAMGDSFYEYLLKVWVQGNKTEAVKHYREMWETSMQGLVSLIRKTSPSSFTYICEKNGDSLSHKMDELACFAPGMLALGSFGYEPDKAGKFLSLAEELAWTCYNFYQSTPTKLAGENYYFRSEKDMSVGTSWNILRPETVESLLYLWRLTGNKTYQEWGWNIFQAFEKNSRIDSGYVGLKDVNTGAKDNMMQSFFLAETLKYLYLLFSPPSVISFDEWVFNTEAHPLRITPQHNKGENVGALGAKQKPPSRLFGRKEG</sequence>
<accession>A0ACC2LM41</accession>
<proteinExistence type="predicted"/>